<dbReference type="Proteomes" id="UP000070501">
    <property type="component" value="Unassembled WGS sequence"/>
</dbReference>
<evidence type="ECO:0000256" key="7">
    <source>
        <dbReference type="RuleBase" id="RU003785"/>
    </source>
</evidence>
<dbReference type="InterPro" id="IPR027417">
    <property type="entry name" value="P-loop_NTPase"/>
</dbReference>
<dbReference type="SUPFAM" id="SSF52540">
    <property type="entry name" value="P-loop containing nucleoside triphosphate hydrolases"/>
    <property type="match status" value="2"/>
</dbReference>
<accession>A0A136J8U3</accession>
<keyword evidence="11" id="KW-1185">Reference proteome</keyword>
<dbReference type="HAMAP" id="MF_00185">
    <property type="entry name" value="IPP_trans"/>
    <property type="match status" value="1"/>
</dbReference>
<evidence type="ECO:0000256" key="8">
    <source>
        <dbReference type="SAM" id="MobiDB-lite"/>
    </source>
</evidence>
<dbReference type="STRING" id="196109.A0A136J8U3"/>
<dbReference type="Pfam" id="PF12874">
    <property type="entry name" value="zf-met"/>
    <property type="match status" value="1"/>
</dbReference>
<dbReference type="Gene3D" id="3.30.160.60">
    <property type="entry name" value="Classic Zinc Finger"/>
    <property type="match status" value="1"/>
</dbReference>
<gene>
    <name evidence="10" type="ORF">Micbo1qcDRAFT_117644</name>
</gene>
<dbReference type="InterPro" id="IPR039657">
    <property type="entry name" value="Dimethylallyltransferase"/>
</dbReference>
<protein>
    <recommendedName>
        <fullName evidence="5 6">tRNA dimethylallyltransferase</fullName>
        <ecNumber evidence="5 6">2.5.1.75</ecNumber>
    </recommendedName>
</protein>
<keyword evidence="5 6" id="KW-0819">tRNA processing</keyword>
<dbReference type="InterPro" id="IPR030666">
    <property type="entry name" value="IPP_transferase_euk"/>
</dbReference>
<dbReference type="Pfam" id="PF01715">
    <property type="entry name" value="IPPT"/>
    <property type="match status" value="1"/>
</dbReference>
<dbReference type="FunCoup" id="A0A136J8U3">
    <property type="interactions" value="949"/>
</dbReference>
<dbReference type="EC" id="2.5.1.75" evidence="5 6"/>
<comment type="similarity">
    <text evidence="1 5 7">Belongs to the IPP transferase family.</text>
</comment>
<dbReference type="OrthoDB" id="775260at2759"/>
<dbReference type="GO" id="GO:0006400">
    <property type="term" value="P:tRNA modification"/>
    <property type="evidence" value="ECO:0007669"/>
    <property type="project" value="TreeGrafter"/>
</dbReference>
<evidence type="ECO:0000256" key="4">
    <source>
        <dbReference type="ARBA" id="ARBA00022840"/>
    </source>
</evidence>
<dbReference type="Gene3D" id="1.10.20.140">
    <property type="match status" value="1"/>
</dbReference>
<dbReference type="InterPro" id="IPR018022">
    <property type="entry name" value="IPT"/>
</dbReference>
<comment type="catalytic activity">
    <reaction evidence="5 6">
        <text>adenosine(37) in tRNA + dimethylallyl diphosphate = N(6)-dimethylallyladenosine(37) in tRNA + diphosphate</text>
        <dbReference type="Rhea" id="RHEA:26482"/>
        <dbReference type="Rhea" id="RHEA-COMP:10162"/>
        <dbReference type="Rhea" id="RHEA-COMP:10375"/>
        <dbReference type="ChEBI" id="CHEBI:33019"/>
        <dbReference type="ChEBI" id="CHEBI:57623"/>
        <dbReference type="ChEBI" id="CHEBI:74411"/>
        <dbReference type="ChEBI" id="CHEBI:74415"/>
        <dbReference type="EC" id="2.5.1.75"/>
    </reaction>
</comment>
<organism evidence="10 11">
    <name type="scientific">Microdochium bolleyi</name>
    <dbReference type="NCBI Taxonomy" id="196109"/>
    <lineage>
        <taxon>Eukaryota</taxon>
        <taxon>Fungi</taxon>
        <taxon>Dikarya</taxon>
        <taxon>Ascomycota</taxon>
        <taxon>Pezizomycotina</taxon>
        <taxon>Sordariomycetes</taxon>
        <taxon>Xylariomycetidae</taxon>
        <taxon>Xylariales</taxon>
        <taxon>Microdochiaceae</taxon>
        <taxon>Microdochium</taxon>
    </lineage>
</organism>
<feature type="domain" description="C2H2-type" evidence="9">
    <location>
        <begin position="399"/>
        <end position="423"/>
    </location>
</feature>
<evidence type="ECO:0000259" key="9">
    <source>
        <dbReference type="Pfam" id="PF12874"/>
    </source>
</evidence>
<keyword evidence="2 5" id="KW-0808">Transferase</keyword>
<dbReference type="Gene3D" id="3.40.50.300">
    <property type="entry name" value="P-loop containing nucleotide triphosphate hydrolases"/>
    <property type="match status" value="1"/>
</dbReference>
<reference evidence="11" key="1">
    <citation type="submission" date="2016-02" db="EMBL/GenBank/DDBJ databases">
        <title>Draft genome sequence of Microdochium bolleyi, a fungal endophyte of beachgrass.</title>
        <authorList>
            <consortium name="DOE Joint Genome Institute"/>
            <person name="David A.S."/>
            <person name="May G."/>
            <person name="Haridas S."/>
            <person name="Lim J."/>
            <person name="Wang M."/>
            <person name="Labutti K."/>
            <person name="Lipzen A."/>
            <person name="Barry K."/>
            <person name="Grigoriev I.V."/>
        </authorList>
    </citation>
    <scope>NUCLEOTIDE SEQUENCE [LARGE SCALE GENOMIC DNA]</scope>
    <source>
        <strain evidence="11">J235TASD1</strain>
    </source>
</reference>
<dbReference type="InterPro" id="IPR036236">
    <property type="entry name" value="Znf_C2H2_sf"/>
</dbReference>
<dbReference type="InterPro" id="IPR013087">
    <property type="entry name" value="Znf_C2H2_type"/>
</dbReference>
<evidence type="ECO:0000256" key="1">
    <source>
        <dbReference type="ARBA" id="ARBA00005842"/>
    </source>
</evidence>
<evidence type="ECO:0000313" key="10">
    <source>
        <dbReference type="EMBL" id="KXJ93552.1"/>
    </source>
</evidence>
<proteinExistence type="inferred from homology"/>
<feature type="region of interest" description="Disordered" evidence="8">
    <location>
        <begin position="438"/>
        <end position="464"/>
    </location>
</feature>
<name>A0A136J8U3_9PEZI</name>
<evidence type="ECO:0000256" key="2">
    <source>
        <dbReference type="ARBA" id="ARBA00022679"/>
    </source>
</evidence>
<keyword evidence="4 5" id="KW-0067">ATP-binding</keyword>
<feature type="compositionally biased region" description="Polar residues" evidence="8">
    <location>
        <begin position="453"/>
        <end position="464"/>
    </location>
</feature>
<dbReference type="PANTHER" id="PTHR11088">
    <property type="entry name" value="TRNA DIMETHYLALLYLTRANSFERASE"/>
    <property type="match status" value="1"/>
</dbReference>
<dbReference type="PANTHER" id="PTHR11088:SF89">
    <property type="entry name" value="TRNA DIMETHYLALLYLTRANSFERASE"/>
    <property type="match status" value="1"/>
</dbReference>
<dbReference type="EMBL" id="KQ964248">
    <property type="protein sequence ID" value="KXJ93552.1"/>
    <property type="molecule type" value="Genomic_DNA"/>
</dbReference>
<dbReference type="NCBIfam" id="TIGR00174">
    <property type="entry name" value="miaA"/>
    <property type="match status" value="1"/>
</dbReference>
<evidence type="ECO:0000256" key="5">
    <source>
        <dbReference type="PIRNR" id="PIRNR039110"/>
    </source>
</evidence>
<dbReference type="GO" id="GO:0005739">
    <property type="term" value="C:mitochondrion"/>
    <property type="evidence" value="ECO:0007669"/>
    <property type="project" value="TreeGrafter"/>
</dbReference>
<dbReference type="AlphaFoldDB" id="A0A136J8U3"/>
<sequence>MARLPPTLPLVAVMGTTGTGKSDLAVDLAVRFNGEVINADAMQMYRGLPIITNQISQAEQRGIPHHLLATIDHSEPTWTVTYFAREARRLIKEIRSRGKLPVIVGGTHYYINSLLFDDTIVAAAELEDDDTQLRSQDETISQFPILDEPTNVIYKRLQEVDPAMAERWHPDDRRKIKRSLEIFLSTGKRASEIYAQQQAERTASETSPAPWQALMFWVYSKPDILNERLNKRIDKMEQRGLMDEVRQLAAHLDQRAARGEEVDRTRGIWQSIGFKQMEPLLQAERSGASLDELKRAKAEGLELMRIATRQYAKSQVKWLRGKTGYELKQKDALEYLFVLDSSDVDNFSDNVLQPAADVLQRFLEGRTLPAPQELSPTAQSVLSAFEDINAAPKAAIKSFRCEACNLTLVTEAQWNEHLTGRRHRRVIKDKTRKALVPLPDVTTRPELPASVNEAPQTLHDSNGS</sequence>
<dbReference type="GO" id="GO:0052381">
    <property type="term" value="F:tRNA dimethylallyltransferase activity"/>
    <property type="evidence" value="ECO:0007669"/>
    <property type="project" value="UniProtKB-UniRule"/>
</dbReference>
<dbReference type="SUPFAM" id="SSF57667">
    <property type="entry name" value="beta-beta-alpha zinc fingers"/>
    <property type="match status" value="1"/>
</dbReference>
<evidence type="ECO:0000256" key="3">
    <source>
        <dbReference type="ARBA" id="ARBA00022741"/>
    </source>
</evidence>
<dbReference type="InParanoid" id="A0A136J8U3"/>
<keyword evidence="5" id="KW-0963">Cytoplasm</keyword>
<keyword evidence="3 5" id="KW-0547">Nucleotide-binding</keyword>
<evidence type="ECO:0000313" key="11">
    <source>
        <dbReference type="Proteomes" id="UP000070501"/>
    </source>
</evidence>
<evidence type="ECO:0000256" key="6">
    <source>
        <dbReference type="RuleBase" id="RU003783"/>
    </source>
</evidence>
<dbReference type="PIRSF" id="PIRSF039110">
    <property type="entry name" value="IPP_transferase"/>
    <property type="match status" value="1"/>
</dbReference>
<comment type="function">
    <text evidence="5">Catalyzes the transfer of a dimethylallyl group onto the adenine at position 37.</text>
</comment>
<dbReference type="GO" id="GO:0005524">
    <property type="term" value="F:ATP binding"/>
    <property type="evidence" value="ECO:0007669"/>
    <property type="project" value="UniProtKB-UniRule"/>
</dbReference>